<keyword evidence="5" id="KW-0804">Transcription</keyword>
<dbReference type="InterPro" id="IPR005119">
    <property type="entry name" value="LysR_subst-bd"/>
</dbReference>
<keyword evidence="2" id="KW-0805">Transcription regulation</keyword>
<dbReference type="EMBL" id="JBIRXV010000013">
    <property type="protein sequence ID" value="MFI2325512.1"/>
    <property type="molecule type" value="Genomic_DNA"/>
</dbReference>
<keyword evidence="4" id="KW-0010">Activator</keyword>
<keyword evidence="8" id="KW-1185">Reference proteome</keyword>
<dbReference type="SUPFAM" id="SSF46785">
    <property type="entry name" value="Winged helix' DNA-binding domain"/>
    <property type="match status" value="1"/>
</dbReference>
<evidence type="ECO:0000256" key="3">
    <source>
        <dbReference type="ARBA" id="ARBA00023125"/>
    </source>
</evidence>
<keyword evidence="3" id="KW-0238">DNA-binding</keyword>
<evidence type="ECO:0000256" key="4">
    <source>
        <dbReference type="ARBA" id="ARBA00023159"/>
    </source>
</evidence>
<dbReference type="PANTHER" id="PTHR30346">
    <property type="entry name" value="TRANSCRIPTIONAL DUAL REGULATOR HCAR-RELATED"/>
    <property type="match status" value="1"/>
</dbReference>
<dbReference type="CDD" id="cd05466">
    <property type="entry name" value="PBP2_LTTR_substrate"/>
    <property type="match status" value="1"/>
</dbReference>
<organism evidence="7 8">
    <name type="scientific">Nocardia beijingensis</name>
    <dbReference type="NCBI Taxonomy" id="95162"/>
    <lineage>
        <taxon>Bacteria</taxon>
        <taxon>Bacillati</taxon>
        <taxon>Actinomycetota</taxon>
        <taxon>Actinomycetes</taxon>
        <taxon>Mycobacteriales</taxon>
        <taxon>Nocardiaceae</taxon>
        <taxon>Nocardia</taxon>
    </lineage>
</organism>
<dbReference type="Proteomes" id="UP001611450">
    <property type="component" value="Unassembled WGS sequence"/>
</dbReference>
<dbReference type="Pfam" id="PF00126">
    <property type="entry name" value="HTH_1"/>
    <property type="match status" value="1"/>
</dbReference>
<dbReference type="InterPro" id="IPR036388">
    <property type="entry name" value="WH-like_DNA-bd_sf"/>
</dbReference>
<gene>
    <name evidence="7" type="ORF">ACH47G_33960</name>
</gene>
<name>A0ABW7WS91_9NOCA</name>
<proteinExistence type="inferred from homology"/>
<comment type="similarity">
    <text evidence="1">Belongs to the LysR transcriptional regulatory family.</text>
</comment>
<accession>A0ABW7WS91</accession>
<dbReference type="RefSeq" id="WP_396949247.1">
    <property type="nucleotide sequence ID" value="NZ_JBIRXV010000013.1"/>
</dbReference>
<dbReference type="SUPFAM" id="SSF53850">
    <property type="entry name" value="Periplasmic binding protein-like II"/>
    <property type="match status" value="1"/>
</dbReference>
<evidence type="ECO:0000259" key="6">
    <source>
        <dbReference type="PROSITE" id="PS50931"/>
    </source>
</evidence>
<dbReference type="Pfam" id="PF03466">
    <property type="entry name" value="LysR_substrate"/>
    <property type="match status" value="1"/>
</dbReference>
<evidence type="ECO:0000256" key="5">
    <source>
        <dbReference type="ARBA" id="ARBA00023163"/>
    </source>
</evidence>
<dbReference type="Gene3D" id="3.40.190.10">
    <property type="entry name" value="Periplasmic binding protein-like II"/>
    <property type="match status" value="2"/>
</dbReference>
<dbReference type="InterPro" id="IPR036390">
    <property type="entry name" value="WH_DNA-bd_sf"/>
</dbReference>
<evidence type="ECO:0000256" key="2">
    <source>
        <dbReference type="ARBA" id="ARBA00023015"/>
    </source>
</evidence>
<sequence>MMRPEIRHLIYFLAAAEELNFTRAARRLHIVPQALSAAIAQLEDILGARLFERSTRRVALTAAGLAYLPFARAAVSAVDEGIDAARGLHGRLRIGLAATGVHPLSAQLLREYASRYPDIAMNIRHFGFADPSGGLRIGSSDVALVRPPFNREGLELTLLTEEARYVVLPDNHRLAHCDRIAFGELVDEPWAITTNDPLSHQFWSVSAQRTRPIPNGPLCLSQEELFEAARTHRAVGLVPASVATAHHWPGLVFVQVRDVPPSTIAVATPASSPTRQALDFLELALETAPQQGRRTLSH</sequence>
<protein>
    <submittedName>
        <fullName evidence="7">LysR family transcriptional regulator</fullName>
    </submittedName>
</protein>
<dbReference type="InterPro" id="IPR000847">
    <property type="entry name" value="LysR_HTH_N"/>
</dbReference>
<reference evidence="7 8" key="1">
    <citation type="submission" date="2024-10" db="EMBL/GenBank/DDBJ databases">
        <title>The Natural Products Discovery Center: Release of the First 8490 Sequenced Strains for Exploring Actinobacteria Biosynthetic Diversity.</title>
        <authorList>
            <person name="Kalkreuter E."/>
            <person name="Kautsar S.A."/>
            <person name="Yang D."/>
            <person name="Bader C.D."/>
            <person name="Teijaro C.N."/>
            <person name="Fluegel L."/>
            <person name="Davis C.M."/>
            <person name="Simpson J.R."/>
            <person name="Lauterbach L."/>
            <person name="Steele A.D."/>
            <person name="Gui C."/>
            <person name="Meng S."/>
            <person name="Li G."/>
            <person name="Viehrig K."/>
            <person name="Ye F."/>
            <person name="Su P."/>
            <person name="Kiefer A.F."/>
            <person name="Nichols A."/>
            <person name="Cepeda A.J."/>
            <person name="Yan W."/>
            <person name="Fan B."/>
            <person name="Jiang Y."/>
            <person name="Adhikari A."/>
            <person name="Zheng C.-J."/>
            <person name="Schuster L."/>
            <person name="Cowan T.M."/>
            <person name="Smanski M.J."/>
            <person name="Chevrette M.G."/>
            <person name="De Carvalho L.P.S."/>
            <person name="Shen B."/>
        </authorList>
    </citation>
    <scope>NUCLEOTIDE SEQUENCE [LARGE SCALE GENOMIC DNA]</scope>
    <source>
        <strain evidence="7 8">NPDC019626</strain>
    </source>
</reference>
<evidence type="ECO:0000313" key="7">
    <source>
        <dbReference type="EMBL" id="MFI2325512.1"/>
    </source>
</evidence>
<evidence type="ECO:0000313" key="8">
    <source>
        <dbReference type="Proteomes" id="UP001611450"/>
    </source>
</evidence>
<evidence type="ECO:0000256" key="1">
    <source>
        <dbReference type="ARBA" id="ARBA00009437"/>
    </source>
</evidence>
<dbReference type="PRINTS" id="PR00039">
    <property type="entry name" value="HTHLYSR"/>
</dbReference>
<dbReference type="PROSITE" id="PS50931">
    <property type="entry name" value="HTH_LYSR"/>
    <property type="match status" value="1"/>
</dbReference>
<dbReference type="PANTHER" id="PTHR30346:SF0">
    <property type="entry name" value="HCA OPERON TRANSCRIPTIONAL ACTIVATOR HCAR"/>
    <property type="match status" value="1"/>
</dbReference>
<dbReference type="Gene3D" id="1.10.10.10">
    <property type="entry name" value="Winged helix-like DNA-binding domain superfamily/Winged helix DNA-binding domain"/>
    <property type="match status" value="1"/>
</dbReference>
<comment type="caution">
    <text evidence="7">The sequence shown here is derived from an EMBL/GenBank/DDBJ whole genome shotgun (WGS) entry which is preliminary data.</text>
</comment>
<feature type="domain" description="HTH lysR-type" evidence="6">
    <location>
        <begin position="4"/>
        <end position="61"/>
    </location>
</feature>